<dbReference type="PANTHER" id="PTHR10496">
    <property type="entry name" value="40S RIBOSOMAL PROTEIN S24"/>
    <property type="match status" value="1"/>
</dbReference>
<dbReference type="Gene3D" id="3.30.70.3370">
    <property type="match status" value="1"/>
</dbReference>
<evidence type="ECO:0000313" key="8">
    <source>
        <dbReference type="Proteomes" id="UP001145021"/>
    </source>
</evidence>
<dbReference type="PROSITE" id="PS00529">
    <property type="entry name" value="RIBOSOMAL_S24E"/>
    <property type="match status" value="1"/>
</dbReference>
<feature type="compositionally biased region" description="Basic residues" evidence="5">
    <location>
        <begin position="110"/>
        <end position="132"/>
    </location>
</feature>
<accession>A0A9W8CLL1</accession>
<keyword evidence="6" id="KW-1133">Transmembrane helix</keyword>
<dbReference type="HAMAP" id="MF_00545">
    <property type="entry name" value="Ribosomal_eS24"/>
    <property type="match status" value="1"/>
</dbReference>
<proteinExistence type="inferred from homology"/>
<dbReference type="GO" id="GO:0003735">
    <property type="term" value="F:structural constituent of ribosome"/>
    <property type="evidence" value="ECO:0007669"/>
    <property type="project" value="InterPro"/>
</dbReference>
<dbReference type="GO" id="GO:0005840">
    <property type="term" value="C:ribosome"/>
    <property type="evidence" value="ECO:0007669"/>
    <property type="project" value="UniProtKB-KW"/>
</dbReference>
<dbReference type="Proteomes" id="UP001145021">
    <property type="component" value="Unassembled WGS sequence"/>
</dbReference>
<name>A0A9W8CLL1_9FUNG</name>
<dbReference type="InterPro" id="IPR018098">
    <property type="entry name" value="Ribosomal_eS24_CS"/>
</dbReference>
<evidence type="ECO:0000256" key="6">
    <source>
        <dbReference type="SAM" id="Phobius"/>
    </source>
</evidence>
<keyword evidence="6" id="KW-0472">Membrane</keyword>
<dbReference type="InterPro" id="IPR001976">
    <property type="entry name" value="Ribosomal_eS24"/>
</dbReference>
<dbReference type="EMBL" id="JANBOH010000033">
    <property type="protein sequence ID" value="KAJ1647299.1"/>
    <property type="molecule type" value="Genomic_DNA"/>
</dbReference>
<feature type="compositionally biased region" description="Pro residues" evidence="5">
    <location>
        <begin position="144"/>
        <end position="154"/>
    </location>
</feature>
<dbReference type="FunFam" id="3.30.70.3370:FF:000001">
    <property type="entry name" value="40S ribosomal protein S24"/>
    <property type="match status" value="1"/>
</dbReference>
<protein>
    <recommendedName>
        <fullName evidence="4">40S ribosomal protein S24</fullName>
    </recommendedName>
</protein>
<dbReference type="InterPro" id="IPR053709">
    <property type="entry name" value="eRP_eS24_sf"/>
</dbReference>
<comment type="caution">
    <text evidence="7">The sequence shown here is derived from an EMBL/GenBank/DDBJ whole genome shotgun (WGS) entry which is preliminary data.</text>
</comment>
<gene>
    <name evidence="7" type="ORF">LPJ64_001280</name>
</gene>
<keyword evidence="8" id="KW-1185">Reference proteome</keyword>
<feature type="transmembrane region" description="Helical" evidence="6">
    <location>
        <begin position="196"/>
        <end position="219"/>
    </location>
</feature>
<feature type="region of interest" description="Disordered" evidence="5">
    <location>
        <begin position="63"/>
        <end position="82"/>
    </location>
</feature>
<evidence type="ECO:0000313" key="7">
    <source>
        <dbReference type="EMBL" id="KAJ1647299.1"/>
    </source>
</evidence>
<evidence type="ECO:0000256" key="4">
    <source>
        <dbReference type="RuleBase" id="RU004383"/>
    </source>
</evidence>
<organism evidence="7 8">
    <name type="scientific">Coemansia asiatica</name>
    <dbReference type="NCBI Taxonomy" id="1052880"/>
    <lineage>
        <taxon>Eukaryota</taxon>
        <taxon>Fungi</taxon>
        <taxon>Fungi incertae sedis</taxon>
        <taxon>Zoopagomycota</taxon>
        <taxon>Kickxellomycotina</taxon>
        <taxon>Kickxellomycetes</taxon>
        <taxon>Kickxellales</taxon>
        <taxon>Kickxellaceae</taxon>
        <taxon>Coemansia</taxon>
    </lineage>
</organism>
<evidence type="ECO:0000256" key="2">
    <source>
        <dbReference type="ARBA" id="ARBA00022980"/>
    </source>
</evidence>
<evidence type="ECO:0000256" key="3">
    <source>
        <dbReference type="ARBA" id="ARBA00023274"/>
    </source>
</evidence>
<sequence>MPPVDTTRKYAFGYEHVDLHVVTTIVEKVVEYTVNGNNGHKTTSVVIRNQGGALVPVIVSKTKKGHRHHHRHHRQIGNGNHKVRLSMGRPRYFKLGMGKHYRHYCHHCNHHHNHHHDHRHCDKKKHHRHRHRKDSDSDSGADPVPSPSPPPGPDELPSSYIKHSSIHNADYKYGRYQQLPFTSFYNGEMTSRLADFALGEFGFLVLSFVLSLVLLFVGYKIGECVCTFENSRDRSNRGRGHKGSLARRYFCRGTQTIATTTTATKATADAPPQHIYLEDEEDSVPNDMEYADSAIIRTRKFMTNRLLQRRQMVVDVYHPGLANLSKDDIRNKLSKEYKASVDAVFVFGFRTQFGGGRSTGFALIYDSFEAAQKFEPKFRLIRHGIGSKGTTSRKQRKERKNRLKKLRGTEKVKGKKPKKEN</sequence>
<dbReference type="AlphaFoldDB" id="A0A9W8CLL1"/>
<evidence type="ECO:0000256" key="5">
    <source>
        <dbReference type="SAM" id="MobiDB-lite"/>
    </source>
</evidence>
<dbReference type="SUPFAM" id="SSF54189">
    <property type="entry name" value="Ribosomal proteins S24e, L23 and L15e"/>
    <property type="match status" value="1"/>
</dbReference>
<comment type="similarity">
    <text evidence="1 4">Belongs to the eukaryotic ribosomal protein eS24 family.</text>
</comment>
<keyword evidence="6" id="KW-0812">Transmembrane</keyword>
<dbReference type="InterPro" id="IPR012678">
    <property type="entry name" value="Ribosomal_uL23/eL15/eS24_sf"/>
</dbReference>
<keyword evidence="3" id="KW-0687">Ribonucleoprotein</keyword>
<feature type="region of interest" description="Disordered" evidence="5">
    <location>
        <begin position="385"/>
        <end position="421"/>
    </location>
</feature>
<reference evidence="7" key="1">
    <citation type="submission" date="2022-07" db="EMBL/GenBank/DDBJ databases">
        <title>Phylogenomic reconstructions and comparative analyses of Kickxellomycotina fungi.</title>
        <authorList>
            <person name="Reynolds N.K."/>
            <person name="Stajich J.E."/>
            <person name="Barry K."/>
            <person name="Grigoriev I.V."/>
            <person name="Crous P."/>
            <person name="Smith M.E."/>
        </authorList>
    </citation>
    <scope>NUCLEOTIDE SEQUENCE</scope>
    <source>
        <strain evidence="7">NBRC 105413</strain>
    </source>
</reference>
<feature type="compositionally biased region" description="Basic residues" evidence="5">
    <location>
        <begin position="63"/>
        <end position="75"/>
    </location>
</feature>
<dbReference type="GO" id="GO:0006412">
    <property type="term" value="P:translation"/>
    <property type="evidence" value="ECO:0007669"/>
    <property type="project" value="InterPro"/>
</dbReference>
<feature type="compositionally biased region" description="Basic residues" evidence="5">
    <location>
        <begin position="391"/>
        <end position="406"/>
    </location>
</feature>
<evidence type="ECO:0000256" key="1">
    <source>
        <dbReference type="ARBA" id="ARBA00009680"/>
    </source>
</evidence>
<keyword evidence="2" id="KW-0689">Ribosomal protein</keyword>
<dbReference type="GO" id="GO:1990904">
    <property type="term" value="C:ribonucleoprotein complex"/>
    <property type="evidence" value="ECO:0007669"/>
    <property type="project" value="UniProtKB-KW"/>
</dbReference>
<dbReference type="Pfam" id="PF01282">
    <property type="entry name" value="Ribosomal_S24e"/>
    <property type="match status" value="1"/>
</dbReference>
<feature type="region of interest" description="Disordered" evidence="5">
    <location>
        <begin position="110"/>
        <end position="160"/>
    </location>
</feature>